<dbReference type="InterPro" id="IPR017964">
    <property type="entry name" value="DNA-dir_DNA_pol_B_CS"/>
</dbReference>
<keyword evidence="4" id="KW-0548">Nucleotidyltransferase</keyword>
<dbReference type="Pfam" id="PF03175">
    <property type="entry name" value="DNA_pol_B_2"/>
    <property type="match status" value="1"/>
</dbReference>
<evidence type="ECO:0000256" key="6">
    <source>
        <dbReference type="ARBA" id="ARBA00022932"/>
    </source>
</evidence>
<dbReference type="InterPro" id="IPR004868">
    <property type="entry name" value="DNA-dir_DNA_pol_B_mt/vir"/>
</dbReference>
<evidence type="ECO:0000259" key="9">
    <source>
        <dbReference type="Pfam" id="PF03175"/>
    </source>
</evidence>
<evidence type="ECO:0000313" key="10">
    <source>
        <dbReference type="EMBL" id="GAJ03497.1"/>
    </source>
</evidence>
<sequence length="239" mass="27165">KVLIETDQAVYAVRRKRTIFPVGRFWVTLTTPELKYALDHDHIVKIDTAVVYKQANIFKTYVDKFYALRQEFKTAGVPEYEEICKKLLNSLYGKFGQKTEVWTKIGECPGEPDRVEICFVKGVNRPTKIRYLLGEISELTGYEETYDSFPGIASQVSAYARLVLWHLMQTAGDGNYVYCDTDSLIVNDTGLTNLHNHIDPIKLGGLKIEESTDRLIIKGLKDYSTEGKTVVKGIRKTPS</sequence>
<feature type="non-terminal residue" evidence="10">
    <location>
        <position position="239"/>
    </location>
</feature>
<proteinExistence type="inferred from homology"/>
<evidence type="ECO:0000256" key="1">
    <source>
        <dbReference type="ARBA" id="ARBA00005755"/>
    </source>
</evidence>
<evidence type="ECO:0000256" key="2">
    <source>
        <dbReference type="ARBA" id="ARBA00012417"/>
    </source>
</evidence>
<dbReference type="EMBL" id="BARW01032800">
    <property type="protein sequence ID" value="GAJ03497.1"/>
    <property type="molecule type" value="Genomic_DNA"/>
</dbReference>
<dbReference type="Gene3D" id="3.90.1600.10">
    <property type="entry name" value="Palm domain of DNA polymerase"/>
    <property type="match status" value="1"/>
</dbReference>
<keyword evidence="7" id="KW-0238">DNA-binding</keyword>
<comment type="similarity">
    <text evidence="1">Belongs to the DNA polymerase type-B family.</text>
</comment>
<protein>
    <recommendedName>
        <fullName evidence="2">DNA-directed DNA polymerase</fullName>
        <ecNumber evidence="2">2.7.7.7</ecNumber>
    </recommendedName>
</protein>
<organism evidence="10">
    <name type="scientific">marine sediment metagenome</name>
    <dbReference type="NCBI Taxonomy" id="412755"/>
    <lineage>
        <taxon>unclassified sequences</taxon>
        <taxon>metagenomes</taxon>
        <taxon>ecological metagenomes</taxon>
    </lineage>
</organism>
<dbReference type="PROSITE" id="PS00116">
    <property type="entry name" value="DNA_POLYMERASE_B"/>
    <property type="match status" value="1"/>
</dbReference>
<accession>X1UIW6</accession>
<comment type="catalytic activity">
    <reaction evidence="8">
        <text>DNA(n) + a 2'-deoxyribonucleoside 5'-triphosphate = DNA(n+1) + diphosphate</text>
        <dbReference type="Rhea" id="RHEA:22508"/>
        <dbReference type="Rhea" id="RHEA-COMP:17339"/>
        <dbReference type="Rhea" id="RHEA-COMP:17340"/>
        <dbReference type="ChEBI" id="CHEBI:33019"/>
        <dbReference type="ChEBI" id="CHEBI:61560"/>
        <dbReference type="ChEBI" id="CHEBI:173112"/>
        <dbReference type="EC" id="2.7.7.7"/>
    </reaction>
</comment>
<dbReference type="GO" id="GO:0000166">
    <property type="term" value="F:nucleotide binding"/>
    <property type="evidence" value="ECO:0007669"/>
    <property type="project" value="InterPro"/>
</dbReference>
<evidence type="ECO:0000256" key="4">
    <source>
        <dbReference type="ARBA" id="ARBA00022695"/>
    </source>
</evidence>
<evidence type="ECO:0000256" key="3">
    <source>
        <dbReference type="ARBA" id="ARBA00022679"/>
    </source>
</evidence>
<feature type="domain" description="DNA-directed DNA polymerase family B mitochondria/virus" evidence="9">
    <location>
        <begin position="14"/>
        <end position="100"/>
    </location>
</feature>
<dbReference type="Gene3D" id="1.10.287.690">
    <property type="entry name" value="Helix hairpin bin"/>
    <property type="match status" value="1"/>
</dbReference>
<keyword evidence="6" id="KW-0239">DNA-directed DNA polymerase</keyword>
<dbReference type="SUPFAM" id="SSF56672">
    <property type="entry name" value="DNA/RNA polymerases"/>
    <property type="match status" value="1"/>
</dbReference>
<dbReference type="AlphaFoldDB" id="X1UIW6"/>
<dbReference type="GO" id="GO:0003887">
    <property type="term" value="F:DNA-directed DNA polymerase activity"/>
    <property type="evidence" value="ECO:0007669"/>
    <property type="project" value="UniProtKB-KW"/>
</dbReference>
<dbReference type="GO" id="GO:0003677">
    <property type="term" value="F:DNA binding"/>
    <property type="evidence" value="ECO:0007669"/>
    <property type="project" value="UniProtKB-KW"/>
</dbReference>
<dbReference type="InterPro" id="IPR023211">
    <property type="entry name" value="DNA_pol_palm_dom_sf"/>
</dbReference>
<keyword evidence="5" id="KW-0235">DNA replication</keyword>
<reference evidence="10" key="1">
    <citation type="journal article" date="2014" name="Front. Microbiol.">
        <title>High frequency of phylogenetically diverse reductive dehalogenase-homologous genes in deep subseafloor sedimentary metagenomes.</title>
        <authorList>
            <person name="Kawai M."/>
            <person name="Futagami T."/>
            <person name="Toyoda A."/>
            <person name="Takaki Y."/>
            <person name="Nishi S."/>
            <person name="Hori S."/>
            <person name="Arai W."/>
            <person name="Tsubouchi T."/>
            <person name="Morono Y."/>
            <person name="Uchiyama I."/>
            <person name="Ito T."/>
            <person name="Fujiyama A."/>
            <person name="Inagaki F."/>
            <person name="Takami H."/>
        </authorList>
    </citation>
    <scope>NUCLEOTIDE SEQUENCE</scope>
    <source>
        <strain evidence="10">Expedition CK06-06</strain>
    </source>
</reference>
<dbReference type="InterPro" id="IPR043502">
    <property type="entry name" value="DNA/RNA_pol_sf"/>
</dbReference>
<dbReference type="GO" id="GO:0006260">
    <property type="term" value="P:DNA replication"/>
    <property type="evidence" value="ECO:0007669"/>
    <property type="project" value="UniProtKB-KW"/>
</dbReference>
<comment type="caution">
    <text evidence="10">The sequence shown here is derived from an EMBL/GenBank/DDBJ whole genome shotgun (WGS) entry which is preliminary data.</text>
</comment>
<gene>
    <name evidence="10" type="ORF">S12H4_51829</name>
</gene>
<evidence type="ECO:0000256" key="8">
    <source>
        <dbReference type="ARBA" id="ARBA00049244"/>
    </source>
</evidence>
<evidence type="ECO:0000256" key="5">
    <source>
        <dbReference type="ARBA" id="ARBA00022705"/>
    </source>
</evidence>
<name>X1UIW6_9ZZZZ</name>
<keyword evidence="3" id="KW-0808">Transferase</keyword>
<feature type="non-terminal residue" evidence="10">
    <location>
        <position position="1"/>
    </location>
</feature>
<evidence type="ECO:0000256" key="7">
    <source>
        <dbReference type="ARBA" id="ARBA00023125"/>
    </source>
</evidence>
<dbReference type="EC" id="2.7.7.7" evidence="2"/>